<gene>
    <name evidence="1" type="ORF">CTEN210_16133</name>
</gene>
<name>A0AAD3HDB3_9STRA</name>
<dbReference type="AlphaFoldDB" id="A0AAD3HDB3"/>
<dbReference type="SUPFAM" id="SSF48403">
    <property type="entry name" value="Ankyrin repeat"/>
    <property type="match status" value="1"/>
</dbReference>
<dbReference type="Gene3D" id="1.25.40.20">
    <property type="entry name" value="Ankyrin repeat-containing domain"/>
    <property type="match status" value="1"/>
</dbReference>
<keyword evidence="2" id="KW-1185">Reference proteome</keyword>
<comment type="caution">
    <text evidence="1">The sequence shown here is derived from an EMBL/GenBank/DDBJ whole genome shotgun (WGS) entry which is preliminary data.</text>
</comment>
<dbReference type="Pfam" id="PF12796">
    <property type="entry name" value="Ank_2"/>
    <property type="match status" value="1"/>
</dbReference>
<reference evidence="1 2" key="1">
    <citation type="journal article" date="2021" name="Sci. Rep.">
        <title>The genome of the diatom Chaetoceros tenuissimus carries an ancient integrated fragment of an extant virus.</title>
        <authorList>
            <person name="Hongo Y."/>
            <person name="Kimura K."/>
            <person name="Takaki Y."/>
            <person name="Yoshida Y."/>
            <person name="Baba S."/>
            <person name="Kobayashi G."/>
            <person name="Nagasaki K."/>
            <person name="Hano T."/>
            <person name="Tomaru Y."/>
        </authorList>
    </citation>
    <scope>NUCLEOTIDE SEQUENCE [LARGE SCALE GENOMIC DNA]</scope>
    <source>
        <strain evidence="1 2">NIES-3715</strain>
    </source>
</reference>
<proteinExistence type="predicted"/>
<accession>A0AAD3HDB3</accession>
<organism evidence="1 2">
    <name type="scientific">Chaetoceros tenuissimus</name>
    <dbReference type="NCBI Taxonomy" id="426638"/>
    <lineage>
        <taxon>Eukaryota</taxon>
        <taxon>Sar</taxon>
        <taxon>Stramenopiles</taxon>
        <taxon>Ochrophyta</taxon>
        <taxon>Bacillariophyta</taxon>
        <taxon>Coscinodiscophyceae</taxon>
        <taxon>Chaetocerotophycidae</taxon>
        <taxon>Chaetocerotales</taxon>
        <taxon>Chaetocerotaceae</taxon>
        <taxon>Chaetoceros</taxon>
    </lineage>
</organism>
<dbReference type="InterPro" id="IPR002110">
    <property type="entry name" value="Ankyrin_rpt"/>
</dbReference>
<dbReference type="SMART" id="SM00248">
    <property type="entry name" value="ANK"/>
    <property type="match status" value="3"/>
</dbReference>
<evidence type="ECO:0000313" key="1">
    <source>
        <dbReference type="EMBL" id="GFH59657.1"/>
    </source>
</evidence>
<dbReference type="EMBL" id="BLLK01000069">
    <property type="protein sequence ID" value="GFH59657.1"/>
    <property type="molecule type" value="Genomic_DNA"/>
</dbReference>
<evidence type="ECO:0000313" key="2">
    <source>
        <dbReference type="Proteomes" id="UP001054902"/>
    </source>
</evidence>
<sequence length="310" mass="36143">MNITCINTTVVAIMRQENTLYNYCSERNWVEVLAYLQSDAPEEEKKRQIQYKHRSHGNTLNCACFNDPPLEVVKQLLDIGGRDIIFETMRGGYSPLHVACGRNISYEVIHLLLEVGGKDLTLMQTEGDLCTALHHACFSHNDVNVIKLLVEIGGKQLALIESKYRRTAMNFSNCRYKNDIECVLIVQEYLEYIPTYNSSHRQVTDEILDRIFACELSFRDIYRLLRCLDLPEEHRRRIERYKNEKLIKGNFIKVILQMKPSIEKVNSLINDYGLTKEQTSHFIAYREQLIKARKRLKYEVVIDKDAINTS</sequence>
<dbReference type="Proteomes" id="UP001054902">
    <property type="component" value="Unassembled WGS sequence"/>
</dbReference>
<protein>
    <submittedName>
        <fullName evidence="1">Uncharacterized protein</fullName>
    </submittedName>
</protein>
<dbReference type="InterPro" id="IPR036770">
    <property type="entry name" value="Ankyrin_rpt-contain_sf"/>
</dbReference>